<evidence type="ECO:0000313" key="4">
    <source>
        <dbReference type="Proteomes" id="UP001156882"/>
    </source>
</evidence>
<sequence>MLSFLRRALLGLAFAASITDFAVSAQAACENLTEQGHAYIVCRFDLSNDALALYWRGADGTPLGSTSRLADELGAQGKKLIFAMNAGMYDKALGPVGLYIENGRLLHNANTRNGFGNFHLKPNGVFYFGDGKAGVMETSRFLKSRINARFATQSGPMLVIDGQIHPKIQPDGASEKMRNGVGVRDGKIVIFAISTEPVSFHDFAQLFRDRLGTQNALFLDGSISTLYAPPMPGIGGWNSLGPMVGVTEGP</sequence>
<feature type="domain" description="Phosphodiester glycosidase" evidence="2">
    <location>
        <begin position="79"/>
        <end position="225"/>
    </location>
</feature>
<evidence type="ECO:0000313" key="3">
    <source>
        <dbReference type="EMBL" id="GLS17515.1"/>
    </source>
</evidence>
<feature type="signal peptide" evidence="1">
    <location>
        <begin position="1"/>
        <end position="27"/>
    </location>
</feature>
<keyword evidence="4" id="KW-1185">Reference proteome</keyword>
<gene>
    <name evidence="3" type="ORF">GCM10007874_05300</name>
</gene>
<evidence type="ECO:0000256" key="1">
    <source>
        <dbReference type="SAM" id="SignalP"/>
    </source>
</evidence>
<dbReference type="Pfam" id="PF09992">
    <property type="entry name" value="NAGPA"/>
    <property type="match status" value="1"/>
</dbReference>
<dbReference type="RefSeq" id="WP_284310329.1">
    <property type="nucleotide sequence ID" value="NZ_BSPC01000005.1"/>
</dbReference>
<accession>A0ABQ6CF97</accession>
<reference evidence="4" key="1">
    <citation type="journal article" date="2019" name="Int. J. Syst. Evol. Microbiol.">
        <title>The Global Catalogue of Microorganisms (GCM) 10K type strain sequencing project: providing services to taxonomists for standard genome sequencing and annotation.</title>
        <authorList>
            <consortium name="The Broad Institute Genomics Platform"/>
            <consortium name="The Broad Institute Genome Sequencing Center for Infectious Disease"/>
            <person name="Wu L."/>
            <person name="Ma J."/>
        </authorList>
    </citation>
    <scope>NUCLEOTIDE SEQUENCE [LARGE SCALE GENOMIC DNA]</scope>
    <source>
        <strain evidence="4">NBRC 101365</strain>
    </source>
</reference>
<proteinExistence type="predicted"/>
<dbReference type="Proteomes" id="UP001156882">
    <property type="component" value="Unassembled WGS sequence"/>
</dbReference>
<dbReference type="EMBL" id="BSPC01000005">
    <property type="protein sequence ID" value="GLS17515.1"/>
    <property type="molecule type" value="Genomic_DNA"/>
</dbReference>
<dbReference type="InterPro" id="IPR018711">
    <property type="entry name" value="NAGPA"/>
</dbReference>
<keyword evidence="1" id="KW-0732">Signal</keyword>
<protein>
    <recommendedName>
        <fullName evidence="2">Phosphodiester glycosidase domain-containing protein</fullName>
    </recommendedName>
</protein>
<feature type="chain" id="PRO_5045591840" description="Phosphodiester glycosidase domain-containing protein" evidence="1">
    <location>
        <begin position="28"/>
        <end position="250"/>
    </location>
</feature>
<comment type="caution">
    <text evidence="3">The sequence shown here is derived from an EMBL/GenBank/DDBJ whole genome shotgun (WGS) entry which is preliminary data.</text>
</comment>
<organism evidence="3 4">
    <name type="scientific">Labrys miyagiensis</name>
    <dbReference type="NCBI Taxonomy" id="346912"/>
    <lineage>
        <taxon>Bacteria</taxon>
        <taxon>Pseudomonadati</taxon>
        <taxon>Pseudomonadota</taxon>
        <taxon>Alphaproteobacteria</taxon>
        <taxon>Hyphomicrobiales</taxon>
        <taxon>Xanthobacteraceae</taxon>
        <taxon>Labrys</taxon>
    </lineage>
</organism>
<evidence type="ECO:0000259" key="2">
    <source>
        <dbReference type="Pfam" id="PF09992"/>
    </source>
</evidence>
<name>A0ABQ6CF97_9HYPH</name>